<organism evidence="1 2">
    <name type="scientific">Clostridium cellulovorans (strain ATCC 35296 / DSM 3052 / OCM 3 / 743B)</name>
    <dbReference type="NCBI Taxonomy" id="573061"/>
    <lineage>
        <taxon>Bacteria</taxon>
        <taxon>Bacillati</taxon>
        <taxon>Bacillota</taxon>
        <taxon>Clostridia</taxon>
        <taxon>Eubacteriales</taxon>
        <taxon>Clostridiaceae</taxon>
        <taxon>Clostridium</taxon>
    </lineage>
</organism>
<reference evidence="1 2" key="1">
    <citation type="submission" date="2010-08" db="EMBL/GenBank/DDBJ databases">
        <title>Complete sequence of Clostridium cellulovorans 743B.</title>
        <authorList>
            <consortium name="US DOE Joint Genome Institute"/>
            <person name="Lucas S."/>
            <person name="Copeland A."/>
            <person name="Lapidus A."/>
            <person name="Cheng J.-F."/>
            <person name="Bruce D."/>
            <person name="Goodwin L."/>
            <person name="Pitluck S."/>
            <person name="Chertkov O."/>
            <person name="Detter J.C."/>
            <person name="Han C."/>
            <person name="Tapia R."/>
            <person name="Land M."/>
            <person name="Hauser L."/>
            <person name="Chang Y.-J."/>
            <person name="Jeffries C."/>
            <person name="Kyrpides N."/>
            <person name="Ivanova N."/>
            <person name="Mikhailova N."/>
            <person name="Hemme C.L."/>
            <person name="Woyke T."/>
        </authorList>
    </citation>
    <scope>NUCLEOTIDE SEQUENCE [LARGE SCALE GENOMIC DNA]</scope>
    <source>
        <strain evidence="2">ATCC 35296 / DSM 3052 / OCM 3 / 743B</strain>
    </source>
</reference>
<evidence type="ECO:0000313" key="1">
    <source>
        <dbReference type="EMBL" id="ADL53930.1"/>
    </source>
</evidence>
<dbReference type="EMBL" id="CP002160">
    <property type="protein sequence ID" value="ADL53930.1"/>
    <property type="molecule type" value="Genomic_DNA"/>
</dbReference>
<dbReference type="Pfam" id="PF01976">
    <property type="entry name" value="DUF116"/>
    <property type="match status" value="1"/>
</dbReference>
<proteinExistence type="predicted"/>
<sequence length="385" mass="44274">MDIVTYSLTKSELTDSSEYYQRAADITDELIKESKASIMPIIKSYDSYFNNIEAKMHSELEEKLLELLILGVLMKVYFPRTLELNHVQYKLLTIVNDTRKSSKTLKPTMNLLKGTMSSLFLLSSVRNYKGSRISDIIELHKLILWLEASGEFSKEIKPLKRWEAYLGTLSNKEFQDIFKVVENFAIWFEIRSEETLGKYTSNVEKYLENINDKSFWREDLILRKRARIEYHLNMVGAELMNKAFRQAFLKTDKKVLLLPICMISPSKSYCQSKGFGREFKCKGCSSKCQVNELTGLGQRLGFNVMVIPHESSISAYSNKEKLFDENTGVIGVACVLNLISGGWLLKDMNIPAQCVLLDYCGCKNHWHDKGIPTCINIDKLKEILK</sequence>
<evidence type="ECO:0008006" key="3">
    <source>
        <dbReference type="Google" id="ProtNLM"/>
    </source>
</evidence>
<dbReference type="RefSeq" id="WP_010074284.1">
    <property type="nucleotide sequence ID" value="NC_014393.1"/>
</dbReference>
<protein>
    <recommendedName>
        <fullName evidence="3">DUF116 domain-containing protein</fullName>
    </recommendedName>
</protein>
<keyword evidence="2" id="KW-1185">Reference proteome</keyword>
<dbReference type="AlphaFoldDB" id="D9SND8"/>
<dbReference type="KEGG" id="ccb:Clocel_4269"/>
<dbReference type="InterPro" id="IPR002829">
    <property type="entry name" value="DUF116"/>
</dbReference>
<accession>D9SND8</accession>
<dbReference type="OrthoDB" id="2521404at2"/>
<name>D9SND8_CLOC7</name>
<dbReference type="PANTHER" id="PTHR43801">
    <property type="entry name" value="NUCLEOTIDE-BINDING PROTEIN-RELATED"/>
    <property type="match status" value="1"/>
</dbReference>
<gene>
    <name evidence="1" type="ordered locus">Clocel_4269</name>
</gene>
<evidence type="ECO:0000313" key="2">
    <source>
        <dbReference type="Proteomes" id="UP000002730"/>
    </source>
</evidence>
<dbReference type="eggNOG" id="COG1852">
    <property type="taxonomic scope" value="Bacteria"/>
</dbReference>
<dbReference type="STRING" id="573061.Clocel_4269"/>
<dbReference type="Proteomes" id="UP000002730">
    <property type="component" value="Chromosome"/>
</dbReference>
<dbReference type="PANTHER" id="PTHR43801:SF1">
    <property type="entry name" value="POLYPRENYL SYNTHETASE"/>
    <property type="match status" value="1"/>
</dbReference>
<dbReference type="HOGENOM" id="CLU_055759_0_0_9"/>